<dbReference type="AlphaFoldDB" id="A0A016VBQ2"/>
<name>A0A016VBQ2_9BILA</name>
<proteinExistence type="predicted"/>
<protein>
    <submittedName>
        <fullName evidence="1">Uncharacterized protein</fullName>
    </submittedName>
</protein>
<organism evidence="1 2">
    <name type="scientific">Ancylostoma ceylanicum</name>
    <dbReference type="NCBI Taxonomy" id="53326"/>
    <lineage>
        <taxon>Eukaryota</taxon>
        <taxon>Metazoa</taxon>
        <taxon>Ecdysozoa</taxon>
        <taxon>Nematoda</taxon>
        <taxon>Chromadorea</taxon>
        <taxon>Rhabditida</taxon>
        <taxon>Rhabditina</taxon>
        <taxon>Rhabditomorpha</taxon>
        <taxon>Strongyloidea</taxon>
        <taxon>Ancylostomatidae</taxon>
        <taxon>Ancylostomatinae</taxon>
        <taxon>Ancylostoma</taxon>
    </lineage>
</organism>
<dbReference type="EMBL" id="JARK01001349">
    <property type="protein sequence ID" value="EYC24870.1"/>
    <property type="molecule type" value="Genomic_DNA"/>
</dbReference>
<comment type="caution">
    <text evidence="1">The sequence shown here is derived from an EMBL/GenBank/DDBJ whole genome shotgun (WGS) entry which is preliminary data.</text>
</comment>
<dbReference type="Proteomes" id="UP000024635">
    <property type="component" value="Unassembled WGS sequence"/>
</dbReference>
<accession>A0A016VBQ2</accession>
<gene>
    <name evidence="1" type="primary">Acey_s0013.g2148</name>
    <name evidence="1" type="ORF">Y032_0013g2148</name>
</gene>
<evidence type="ECO:0000313" key="2">
    <source>
        <dbReference type="Proteomes" id="UP000024635"/>
    </source>
</evidence>
<evidence type="ECO:0000313" key="1">
    <source>
        <dbReference type="EMBL" id="EYC24870.1"/>
    </source>
</evidence>
<sequence>MEAQNESYEELLRKRKAEERKLINEPRYKRSCVRLAPTLPTEEQVQRKIKQFLKLIINITRTNTFADECTEICGQRLTFFAKREGTLYKCKMQNLHMKAQYTKEKILGALQGLVMAFEKYGFLIMAKDASEESRQDFYHQEVEGVSLQLTLEHANHTQ</sequence>
<keyword evidence="2" id="KW-1185">Reference proteome</keyword>
<dbReference type="OrthoDB" id="5827377at2759"/>
<reference evidence="2" key="1">
    <citation type="journal article" date="2015" name="Nat. Genet.">
        <title>The genome and transcriptome of the zoonotic hookworm Ancylostoma ceylanicum identify infection-specific gene families.</title>
        <authorList>
            <person name="Schwarz E.M."/>
            <person name="Hu Y."/>
            <person name="Antoshechkin I."/>
            <person name="Miller M.M."/>
            <person name="Sternberg P.W."/>
            <person name="Aroian R.V."/>
        </authorList>
    </citation>
    <scope>NUCLEOTIDE SEQUENCE</scope>
    <source>
        <strain evidence="2">HY135</strain>
    </source>
</reference>